<reference evidence="2" key="1">
    <citation type="journal article" date="2019" name="bioRxiv">
        <title>The Genome of the Zebra Mussel, Dreissena polymorpha: A Resource for Invasive Species Research.</title>
        <authorList>
            <person name="McCartney M.A."/>
            <person name="Auch B."/>
            <person name="Kono T."/>
            <person name="Mallez S."/>
            <person name="Zhang Y."/>
            <person name="Obille A."/>
            <person name="Becker A."/>
            <person name="Abrahante J.E."/>
            <person name="Garbe J."/>
            <person name="Badalamenti J.P."/>
            <person name="Herman A."/>
            <person name="Mangelson H."/>
            <person name="Liachko I."/>
            <person name="Sullivan S."/>
            <person name="Sone E.D."/>
            <person name="Koren S."/>
            <person name="Silverstein K.A.T."/>
            <person name="Beckman K.B."/>
            <person name="Gohl D.M."/>
        </authorList>
    </citation>
    <scope>NUCLEOTIDE SEQUENCE</scope>
    <source>
        <strain evidence="2">Duluth1</strain>
        <tissue evidence="2">Whole animal</tissue>
    </source>
</reference>
<protein>
    <submittedName>
        <fullName evidence="2">Uncharacterized protein</fullName>
    </submittedName>
</protein>
<keyword evidence="3" id="KW-1185">Reference proteome</keyword>
<organism evidence="2 3">
    <name type="scientific">Dreissena polymorpha</name>
    <name type="common">Zebra mussel</name>
    <name type="synonym">Mytilus polymorpha</name>
    <dbReference type="NCBI Taxonomy" id="45954"/>
    <lineage>
        <taxon>Eukaryota</taxon>
        <taxon>Metazoa</taxon>
        <taxon>Spiralia</taxon>
        <taxon>Lophotrochozoa</taxon>
        <taxon>Mollusca</taxon>
        <taxon>Bivalvia</taxon>
        <taxon>Autobranchia</taxon>
        <taxon>Heteroconchia</taxon>
        <taxon>Euheterodonta</taxon>
        <taxon>Imparidentia</taxon>
        <taxon>Neoheterodontei</taxon>
        <taxon>Myida</taxon>
        <taxon>Dreissenoidea</taxon>
        <taxon>Dreissenidae</taxon>
        <taxon>Dreissena</taxon>
    </lineage>
</organism>
<dbReference type="EMBL" id="JAIWYP010000005">
    <property type="protein sequence ID" value="KAH3820831.1"/>
    <property type="molecule type" value="Genomic_DNA"/>
</dbReference>
<accession>A0A9D4GNU8</accession>
<name>A0A9D4GNU8_DREPO</name>
<dbReference type="Proteomes" id="UP000828390">
    <property type="component" value="Unassembled WGS sequence"/>
</dbReference>
<feature type="region of interest" description="Disordered" evidence="1">
    <location>
        <begin position="1"/>
        <end position="32"/>
    </location>
</feature>
<dbReference type="AlphaFoldDB" id="A0A9D4GNU8"/>
<evidence type="ECO:0000313" key="3">
    <source>
        <dbReference type="Proteomes" id="UP000828390"/>
    </source>
</evidence>
<comment type="caution">
    <text evidence="2">The sequence shown here is derived from an EMBL/GenBank/DDBJ whole genome shotgun (WGS) entry which is preliminary data.</text>
</comment>
<gene>
    <name evidence="2" type="ORF">DPMN_122580</name>
</gene>
<proteinExistence type="predicted"/>
<sequence>MTVGKLLKTPLILHPGEDSEHTKSPTLSSNERNSNETFIECGLGYRNCSQKLRRFDCDNELFNCSVGGKDGKTFALLL</sequence>
<evidence type="ECO:0000256" key="1">
    <source>
        <dbReference type="SAM" id="MobiDB-lite"/>
    </source>
</evidence>
<evidence type="ECO:0000313" key="2">
    <source>
        <dbReference type="EMBL" id="KAH3820831.1"/>
    </source>
</evidence>
<reference evidence="2" key="2">
    <citation type="submission" date="2020-11" db="EMBL/GenBank/DDBJ databases">
        <authorList>
            <person name="McCartney M.A."/>
            <person name="Auch B."/>
            <person name="Kono T."/>
            <person name="Mallez S."/>
            <person name="Becker A."/>
            <person name="Gohl D.M."/>
            <person name="Silverstein K.A.T."/>
            <person name="Koren S."/>
            <person name="Bechman K.B."/>
            <person name="Herman A."/>
            <person name="Abrahante J.E."/>
            <person name="Garbe J."/>
        </authorList>
    </citation>
    <scope>NUCLEOTIDE SEQUENCE</scope>
    <source>
        <strain evidence="2">Duluth1</strain>
        <tissue evidence="2">Whole animal</tissue>
    </source>
</reference>